<organism evidence="2 3">
    <name type="scientific">[Clostridium] citroniae WAL-17108</name>
    <dbReference type="NCBI Taxonomy" id="742733"/>
    <lineage>
        <taxon>Bacteria</taxon>
        <taxon>Bacillati</taxon>
        <taxon>Bacillota</taxon>
        <taxon>Clostridia</taxon>
        <taxon>Lachnospirales</taxon>
        <taxon>Lachnospiraceae</taxon>
        <taxon>Enterocloster</taxon>
    </lineage>
</organism>
<comment type="caution">
    <text evidence="2">The sequence shown here is derived from an EMBL/GenBank/DDBJ whole genome shotgun (WGS) entry which is preliminary data.</text>
</comment>
<feature type="region of interest" description="Disordered" evidence="1">
    <location>
        <begin position="1"/>
        <end position="21"/>
    </location>
</feature>
<dbReference type="AlphaFoldDB" id="G5HPZ1"/>
<dbReference type="GO" id="GO:0003677">
    <property type="term" value="F:DNA binding"/>
    <property type="evidence" value="ECO:0007669"/>
    <property type="project" value="InterPro"/>
</dbReference>
<dbReference type="HOGENOM" id="CLU_2583492_0_0_9"/>
<name>G5HPZ1_9FIRM</name>
<gene>
    <name evidence="2" type="ORF">HMPREF9469_04653</name>
</gene>
<accession>G5HPZ1</accession>
<evidence type="ECO:0000313" key="2">
    <source>
        <dbReference type="EMBL" id="EHE96410.1"/>
    </source>
</evidence>
<dbReference type="RefSeq" id="WP_007867705.1">
    <property type="nucleotide sequence ID" value="NZ_JH376428.1"/>
</dbReference>
<sequence length="80" mass="9198">MKEKMNKTTEPVRNMKTRNSISAYLKGKSSRDYLITKQQLNTAFRISDVLKLKVSDVLTTNGEFKDLLTVKEKKLLKYGA</sequence>
<dbReference type="Proteomes" id="UP000003763">
    <property type="component" value="Unassembled WGS sequence"/>
</dbReference>
<dbReference type="SUPFAM" id="SSF56349">
    <property type="entry name" value="DNA breaking-rejoining enzymes"/>
    <property type="match status" value="1"/>
</dbReference>
<proteinExistence type="predicted"/>
<evidence type="ECO:0000256" key="1">
    <source>
        <dbReference type="SAM" id="MobiDB-lite"/>
    </source>
</evidence>
<protein>
    <submittedName>
        <fullName evidence="2">Uncharacterized protein</fullName>
    </submittedName>
</protein>
<dbReference type="EMBL" id="ADLJ01000039">
    <property type="protein sequence ID" value="EHE96410.1"/>
    <property type="molecule type" value="Genomic_DNA"/>
</dbReference>
<reference evidence="2 3" key="1">
    <citation type="submission" date="2011-08" db="EMBL/GenBank/DDBJ databases">
        <title>The Genome Sequence of Clostridium citroniae WAL-17108.</title>
        <authorList>
            <consortium name="The Broad Institute Genome Sequencing Platform"/>
            <person name="Earl A."/>
            <person name="Ward D."/>
            <person name="Feldgarden M."/>
            <person name="Gevers D."/>
            <person name="Finegold S.M."/>
            <person name="Summanen P.H."/>
            <person name="Molitoris D.R."/>
            <person name="Vaisanen M.L."/>
            <person name="Daigneault M."/>
            <person name="Allen-Vercoe E."/>
            <person name="Young S.K."/>
            <person name="Zeng Q."/>
            <person name="Gargeya S."/>
            <person name="Fitzgerald M."/>
            <person name="Haas B."/>
            <person name="Abouelleil A."/>
            <person name="Alvarado L."/>
            <person name="Arachchi H.M."/>
            <person name="Berlin A."/>
            <person name="Brown A."/>
            <person name="Chapman S.B."/>
            <person name="Chen Z."/>
            <person name="Dunbar C."/>
            <person name="Freedman E."/>
            <person name="Gearin G."/>
            <person name="Gellesch M."/>
            <person name="Goldberg J."/>
            <person name="Griggs A."/>
            <person name="Gujja S."/>
            <person name="Heiman D."/>
            <person name="Howarth C."/>
            <person name="Larson L."/>
            <person name="Lui A."/>
            <person name="MacDonald P.J.P."/>
            <person name="Montmayeur A."/>
            <person name="Murphy C."/>
            <person name="Neiman D."/>
            <person name="Pearson M."/>
            <person name="Priest M."/>
            <person name="Roberts A."/>
            <person name="Saif S."/>
            <person name="Shea T."/>
            <person name="Shenoy N."/>
            <person name="Sisk P."/>
            <person name="Stolte C."/>
            <person name="Sykes S."/>
            <person name="Wortman J."/>
            <person name="Nusbaum C."/>
            <person name="Birren B."/>
        </authorList>
    </citation>
    <scope>NUCLEOTIDE SEQUENCE [LARGE SCALE GENOMIC DNA]</scope>
    <source>
        <strain evidence="2 3">WAL-17108</strain>
    </source>
</reference>
<dbReference type="InterPro" id="IPR011010">
    <property type="entry name" value="DNA_brk_join_enz"/>
</dbReference>
<evidence type="ECO:0000313" key="3">
    <source>
        <dbReference type="Proteomes" id="UP000003763"/>
    </source>
</evidence>